<feature type="compositionally biased region" description="Polar residues" evidence="1">
    <location>
        <begin position="617"/>
        <end position="629"/>
    </location>
</feature>
<dbReference type="PANTHER" id="PTHR47185">
    <property type="entry name" value="PX DOMAIN-CONTAINING PROTEIN YPR097W"/>
    <property type="match status" value="1"/>
</dbReference>
<dbReference type="Pfam" id="PF25372">
    <property type="entry name" value="DUF7885"/>
    <property type="match status" value="1"/>
</dbReference>
<keyword evidence="7" id="KW-1185">Reference proteome</keyword>
<dbReference type="Pfam" id="PF12937">
    <property type="entry name" value="F-box-like"/>
    <property type="match status" value="1"/>
</dbReference>
<dbReference type="InterPro" id="IPR047168">
    <property type="entry name" value="LEC1-like"/>
</dbReference>
<dbReference type="Pfam" id="PF12825">
    <property type="entry name" value="DUF3818"/>
    <property type="match status" value="2"/>
</dbReference>
<proteinExistence type="predicted"/>
<evidence type="ECO:0000313" key="6">
    <source>
        <dbReference type="EMBL" id="KAK5147532.1"/>
    </source>
</evidence>
<name>A0ABR0LEG2_9PEZI</name>
<dbReference type="SMART" id="SM00367">
    <property type="entry name" value="LRR_CC"/>
    <property type="match status" value="11"/>
</dbReference>
<dbReference type="InterPro" id="IPR057207">
    <property type="entry name" value="FBXL15_LRR"/>
</dbReference>
<evidence type="ECO:0000259" key="3">
    <source>
        <dbReference type="Pfam" id="PF12828"/>
    </source>
</evidence>
<evidence type="ECO:0000313" key="7">
    <source>
        <dbReference type="Proteomes" id="UP001308179"/>
    </source>
</evidence>
<feature type="domain" description="F-box/LRR-repeat protein 15-like leucin rich repeat" evidence="5">
    <location>
        <begin position="204"/>
        <end position="429"/>
    </location>
</feature>
<feature type="domain" description="PX-associated" evidence="3">
    <location>
        <begin position="686"/>
        <end position="801"/>
    </location>
</feature>
<comment type="caution">
    <text evidence="6">The sequence shown here is derived from an EMBL/GenBank/DDBJ whole genome shotgun (WGS) entry which is preliminary data.</text>
</comment>
<dbReference type="InterPro" id="IPR032675">
    <property type="entry name" value="LRR_dom_sf"/>
</dbReference>
<feature type="compositionally biased region" description="Basic residues" evidence="1">
    <location>
        <begin position="638"/>
        <end position="648"/>
    </location>
</feature>
<evidence type="ECO:0000256" key="1">
    <source>
        <dbReference type="SAM" id="MobiDB-lite"/>
    </source>
</evidence>
<organism evidence="6 7">
    <name type="scientific">Rachicladosporium monterosium</name>
    <dbReference type="NCBI Taxonomy" id="1507873"/>
    <lineage>
        <taxon>Eukaryota</taxon>
        <taxon>Fungi</taxon>
        <taxon>Dikarya</taxon>
        <taxon>Ascomycota</taxon>
        <taxon>Pezizomycotina</taxon>
        <taxon>Dothideomycetes</taxon>
        <taxon>Dothideomycetidae</taxon>
        <taxon>Cladosporiales</taxon>
        <taxon>Cladosporiaceae</taxon>
        <taxon>Rachicladosporium</taxon>
    </lineage>
</organism>
<feature type="compositionally biased region" description="Low complexity" evidence="1">
    <location>
        <begin position="9"/>
        <end position="22"/>
    </location>
</feature>
<dbReference type="InterPro" id="IPR036047">
    <property type="entry name" value="F-box-like_dom_sf"/>
</dbReference>
<dbReference type="InterPro" id="IPR024555">
    <property type="entry name" value="PX-associated"/>
</dbReference>
<feature type="compositionally biased region" description="Polar residues" evidence="1">
    <location>
        <begin position="656"/>
        <end position="684"/>
    </location>
</feature>
<feature type="region of interest" description="Disordered" evidence="1">
    <location>
        <begin position="1"/>
        <end position="48"/>
    </location>
</feature>
<protein>
    <recommendedName>
        <fullName evidence="8">F-box domain-containing protein</fullName>
    </recommendedName>
</protein>
<dbReference type="InterPro" id="IPR024554">
    <property type="entry name" value="LEC1-like_C"/>
</dbReference>
<feature type="domain" description="PX" evidence="2">
    <location>
        <begin position="848"/>
        <end position="1042"/>
    </location>
</feature>
<evidence type="ECO:0008006" key="8">
    <source>
        <dbReference type="Google" id="ProtNLM"/>
    </source>
</evidence>
<feature type="domain" description="F-box" evidence="4">
    <location>
        <begin position="73"/>
        <end position="116"/>
    </location>
</feature>
<feature type="compositionally biased region" description="Polar residues" evidence="1">
    <location>
        <begin position="34"/>
        <end position="45"/>
    </location>
</feature>
<accession>A0ABR0LEG2</accession>
<dbReference type="SUPFAM" id="SSF52047">
    <property type="entry name" value="RNI-like"/>
    <property type="match status" value="1"/>
</dbReference>
<dbReference type="EMBL" id="JAVRRR010000036">
    <property type="protein sequence ID" value="KAK5147532.1"/>
    <property type="molecule type" value="Genomic_DNA"/>
</dbReference>
<feature type="compositionally biased region" description="Acidic residues" evidence="1">
    <location>
        <begin position="569"/>
        <end position="585"/>
    </location>
</feature>
<evidence type="ECO:0000259" key="2">
    <source>
        <dbReference type="Pfam" id="PF12825"/>
    </source>
</evidence>
<dbReference type="PANTHER" id="PTHR47185:SF2">
    <property type="entry name" value="FUNGAL PROTEIN"/>
    <property type="match status" value="1"/>
</dbReference>
<dbReference type="InterPro" id="IPR001810">
    <property type="entry name" value="F-box_dom"/>
</dbReference>
<evidence type="ECO:0000259" key="5">
    <source>
        <dbReference type="Pfam" id="PF25372"/>
    </source>
</evidence>
<sequence>MSRSRRLQRMSSDSSSSSSSTSPERDVDDDNDSFMLQPNDSQSSLGVDMGLDTSITAAARMAYEERCRVSPVARLPAELLISIFARLGASSDLMSCMLVSKEWARNSVGLLWHRPAMNKWECIQSVVRSIRKADKFFAYQDLVKRLNMSTLASQVGDGCLMGMADCKRVERLTLTNCTKLTDTSLQPLVDGNRSLLALDITGLDQVTDQTMITVADHCLRLQGLNVTGCKKLTDASIQALARSCRHVKRLKFNGCSQLTDTAILTVAAYSTHLLEIDLHALQNIESPAITALLTSCPHLREVRLAHCTRVNDRAFLDVPWIPESPIIFDSLRILDLTDCNELGDKGVERIIETCPRLRNLILAKCRLITDRAVLAITKLGKNLHYIHLGHCQRITDLSVEALAKACNRIRYIDLACCSNLTDTSVTKLAGLPKLKRIGLVKCAGITDRSIYALAMGEMKGGKRMHGASVLERVHLSYCTLLTLDGIHVLLNNCLKLTHLSLTGVQAFLRDDLLSFIREAPSEFNNHQRDVFCVFSGGGVSRLREYLNQEKALALASGDSDSVTPSMAGGDDDMGLDGEMDGDGTGDSDGSNTPVISLDVHGSHPPGGTPILHGPGQGSSSGLLFANQHNPGGGWQHLHYNHGHGHGHGHGHDGAGSSSTARLSQSAPSSTTTAFGPHMWTSNDPADALTTQQQHALFDILTHHETYKEIEEFKYPGAVKSYGPPFQDELTKSDAPILQNLLSKFVLRLPGLREVSPDFWKTRVADLIEELSKAELSESYDKGLLGVRKTLATAISALIEYPARAALAGVPKRKKQQGAKREYDLASAEDVMGSWHDALQEAVYGDLVDEMFAKAAETDDLTRHPSLVRAFHEYVVVNIASLMHYTLVLSPEGPTMLRMISNVHNMLPYTIIRQTLKIGNVASMLSAMMKVILAKASLSTVTNWMGLTSGADEGMNLLQQIISQVLYWDKRELKKRADKIEKDKAGPPKEVLSELRDWITQRSRAKHEECRRQSKDQQMSIVAIIMATSSQSIDNLKETQHAQALEYVTLQLGIRDRQEIVRVMCHRNPDHLTAGVRDGVDAYTPMIRHVHQAVNLSDTVWDFERFLTDMLKTSKPSGAKGQEKPPSVEDYVDLLHRHQQSCHKFLHQVAKNGKEVTGWWRDYVHMAASQFKKDGSASSKAPTSGPEASLLSAFTKLKPKEQKEVTAELDAWSKYLDDLHAASATRIASIIARSGSTPFGPGAYLARWQHLLDGTVITPDKVHGPVRYGGSKSVREESGKDVDGGEGGEFRQVGGADAGVRSEQAEAPGVARTVGLLGGGFKEMIGGG</sequence>
<gene>
    <name evidence="6" type="ORF">LTR32_001035</name>
</gene>
<dbReference type="SUPFAM" id="SSF81383">
    <property type="entry name" value="F-box domain"/>
    <property type="match status" value="1"/>
</dbReference>
<dbReference type="Pfam" id="PF12828">
    <property type="entry name" value="PXB"/>
    <property type="match status" value="1"/>
</dbReference>
<dbReference type="Gene3D" id="3.80.10.10">
    <property type="entry name" value="Ribonuclease Inhibitor"/>
    <property type="match status" value="2"/>
</dbReference>
<feature type="region of interest" description="Disordered" evidence="1">
    <location>
        <begin position="554"/>
        <end position="684"/>
    </location>
</feature>
<feature type="domain" description="PX" evidence="2">
    <location>
        <begin position="1043"/>
        <end position="1167"/>
    </location>
</feature>
<reference evidence="6 7" key="1">
    <citation type="submission" date="2023-08" db="EMBL/GenBank/DDBJ databases">
        <title>Black Yeasts Isolated from many extreme environments.</title>
        <authorList>
            <person name="Coleine C."/>
            <person name="Stajich J.E."/>
            <person name="Selbmann L."/>
        </authorList>
    </citation>
    <scope>NUCLEOTIDE SEQUENCE [LARGE SCALE GENOMIC DNA]</scope>
    <source>
        <strain evidence="6 7">CCFEE 5386</strain>
    </source>
</reference>
<dbReference type="InterPro" id="IPR006553">
    <property type="entry name" value="Leu-rich_rpt_Cys-con_subtyp"/>
</dbReference>
<feature type="region of interest" description="Disordered" evidence="1">
    <location>
        <begin position="1268"/>
        <end position="1287"/>
    </location>
</feature>
<evidence type="ECO:0000259" key="4">
    <source>
        <dbReference type="Pfam" id="PF12937"/>
    </source>
</evidence>
<feature type="compositionally biased region" description="Basic and acidic residues" evidence="1">
    <location>
        <begin position="1272"/>
        <end position="1282"/>
    </location>
</feature>
<dbReference type="Proteomes" id="UP001308179">
    <property type="component" value="Unassembled WGS sequence"/>
</dbReference>